<dbReference type="Gene3D" id="3.40.430.10">
    <property type="entry name" value="Dihydrofolate Reductase, subunit A"/>
    <property type="match status" value="1"/>
</dbReference>
<dbReference type="InterPro" id="IPR050765">
    <property type="entry name" value="Riboflavin_Biosynth_HTPR"/>
</dbReference>
<feature type="domain" description="Bacterial bifunctional deaminase-reductase C-terminal" evidence="1">
    <location>
        <begin position="17"/>
        <end position="188"/>
    </location>
</feature>
<evidence type="ECO:0000313" key="3">
    <source>
        <dbReference type="Proteomes" id="UP001500167"/>
    </source>
</evidence>
<dbReference type="SUPFAM" id="SSF53597">
    <property type="entry name" value="Dihydrofolate reductase-like"/>
    <property type="match status" value="1"/>
</dbReference>
<comment type="caution">
    <text evidence="2">The sequence shown here is derived from an EMBL/GenBank/DDBJ whole genome shotgun (WGS) entry which is preliminary data.</text>
</comment>
<organism evidence="2 3">
    <name type="scientific">Sphingobacterium ginsenosidimutans</name>
    <dbReference type="NCBI Taxonomy" id="687845"/>
    <lineage>
        <taxon>Bacteria</taxon>
        <taxon>Pseudomonadati</taxon>
        <taxon>Bacteroidota</taxon>
        <taxon>Sphingobacteriia</taxon>
        <taxon>Sphingobacteriales</taxon>
        <taxon>Sphingobacteriaceae</taxon>
        <taxon>Sphingobacterium</taxon>
    </lineage>
</organism>
<gene>
    <name evidence="2" type="ORF">GCM10022218_47690</name>
</gene>
<accession>A0ABP8AKR5</accession>
<evidence type="ECO:0000313" key="2">
    <source>
        <dbReference type="EMBL" id="GAA4185628.1"/>
    </source>
</evidence>
<evidence type="ECO:0000259" key="1">
    <source>
        <dbReference type="Pfam" id="PF01872"/>
    </source>
</evidence>
<dbReference type="PANTHER" id="PTHR38011">
    <property type="entry name" value="DIHYDROFOLATE REDUCTASE FAMILY PROTEIN (AFU_ORTHOLOGUE AFUA_8G06820)"/>
    <property type="match status" value="1"/>
</dbReference>
<proteinExistence type="predicted"/>
<reference evidence="3" key="1">
    <citation type="journal article" date="2019" name="Int. J. Syst. Evol. Microbiol.">
        <title>The Global Catalogue of Microorganisms (GCM) 10K type strain sequencing project: providing services to taxonomists for standard genome sequencing and annotation.</title>
        <authorList>
            <consortium name="The Broad Institute Genomics Platform"/>
            <consortium name="The Broad Institute Genome Sequencing Center for Infectious Disease"/>
            <person name="Wu L."/>
            <person name="Ma J."/>
        </authorList>
    </citation>
    <scope>NUCLEOTIDE SEQUENCE [LARGE SCALE GENOMIC DNA]</scope>
    <source>
        <strain evidence="3">JCM 16722</strain>
    </source>
</reference>
<sequence>MIGFIHEQTYSSNSYMRKIILDLAMTLDGFIEGSNGEIDWCIMDDDMDFDGFLAGIDTIFYGRVSYDTWGNFQPDSSANETETNLWKNVHAKKKYVFSHQPRQDPGAIFISEDIQQRVSAIKQQEGKDIWLYGGASLIKTFIQSNLVDIYRISVHPIVLGKGKPLFEDLSERLYLKLVESRAFKSGVVQLIYNADTK</sequence>
<dbReference type="PANTHER" id="PTHR38011:SF11">
    <property type="entry name" value="2,5-DIAMINO-6-RIBOSYLAMINO-4(3H)-PYRIMIDINONE 5'-PHOSPHATE REDUCTASE"/>
    <property type="match status" value="1"/>
</dbReference>
<name>A0ABP8AKR5_9SPHI</name>
<keyword evidence="3" id="KW-1185">Reference proteome</keyword>
<protein>
    <submittedName>
        <fullName evidence="2">Dihydrofolate reductase family protein</fullName>
    </submittedName>
</protein>
<dbReference type="Proteomes" id="UP001500167">
    <property type="component" value="Unassembled WGS sequence"/>
</dbReference>
<dbReference type="InterPro" id="IPR002734">
    <property type="entry name" value="RibDG_C"/>
</dbReference>
<dbReference type="Pfam" id="PF01872">
    <property type="entry name" value="RibD_C"/>
    <property type="match status" value="1"/>
</dbReference>
<dbReference type="InterPro" id="IPR024072">
    <property type="entry name" value="DHFR-like_dom_sf"/>
</dbReference>
<dbReference type="EMBL" id="BAAAZK010000009">
    <property type="protein sequence ID" value="GAA4185628.1"/>
    <property type="molecule type" value="Genomic_DNA"/>
</dbReference>